<dbReference type="CDD" id="cd00180">
    <property type="entry name" value="PKc"/>
    <property type="match status" value="1"/>
</dbReference>
<dbReference type="InterPro" id="IPR011009">
    <property type="entry name" value="Kinase-like_dom_sf"/>
</dbReference>
<dbReference type="PANTHER" id="PTHR44329">
    <property type="entry name" value="SERINE/THREONINE-PROTEIN KINASE TNNI3K-RELATED"/>
    <property type="match status" value="1"/>
</dbReference>
<dbReference type="Proteomes" id="UP000308014">
    <property type="component" value="Unassembled WGS sequence"/>
</dbReference>
<feature type="domain" description="Protein kinase" evidence="5">
    <location>
        <begin position="21"/>
        <end position="268"/>
    </location>
</feature>
<dbReference type="PANTHER" id="PTHR44329:SF288">
    <property type="entry name" value="MITOGEN-ACTIVATED PROTEIN KINASE KINASE KINASE 20"/>
    <property type="match status" value="1"/>
</dbReference>
<accession>A0A4S9YQA0</accession>
<dbReference type="EMBL" id="QZAJ01000323">
    <property type="protein sequence ID" value="THW11683.1"/>
    <property type="molecule type" value="Genomic_DNA"/>
</dbReference>
<dbReference type="AlphaFoldDB" id="A0A4S9YQA0"/>
<evidence type="ECO:0000256" key="3">
    <source>
        <dbReference type="ARBA" id="ARBA00022777"/>
    </source>
</evidence>
<evidence type="ECO:0000313" key="7">
    <source>
        <dbReference type="Proteomes" id="UP000308014"/>
    </source>
</evidence>
<comment type="caution">
    <text evidence="6">The sequence shown here is derived from an EMBL/GenBank/DDBJ whole genome shotgun (WGS) entry which is preliminary data.</text>
</comment>
<evidence type="ECO:0000256" key="2">
    <source>
        <dbReference type="ARBA" id="ARBA00022741"/>
    </source>
</evidence>
<protein>
    <submittedName>
        <fullName evidence="6">Kinase-like protein</fullName>
    </submittedName>
</protein>
<dbReference type="InterPro" id="IPR051681">
    <property type="entry name" value="Ser/Thr_Kinases-Pseudokinases"/>
</dbReference>
<keyword evidence="4" id="KW-0067">ATP-binding</keyword>
<keyword evidence="3 6" id="KW-0418">Kinase</keyword>
<organism evidence="6 7">
    <name type="scientific">Aureobasidium pullulans</name>
    <name type="common">Black yeast</name>
    <name type="synonym">Pullularia pullulans</name>
    <dbReference type="NCBI Taxonomy" id="5580"/>
    <lineage>
        <taxon>Eukaryota</taxon>
        <taxon>Fungi</taxon>
        <taxon>Dikarya</taxon>
        <taxon>Ascomycota</taxon>
        <taxon>Pezizomycotina</taxon>
        <taxon>Dothideomycetes</taxon>
        <taxon>Dothideomycetidae</taxon>
        <taxon>Dothideales</taxon>
        <taxon>Saccotheciaceae</taxon>
        <taxon>Aureobasidium</taxon>
    </lineage>
</organism>
<evidence type="ECO:0000256" key="1">
    <source>
        <dbReference type="ARBA" id="ARBA00022679"/>
    </source>
</evidence>
<proteinExistence type="predicted"/>
<keyword evidence="2" id="KW-0547">Nucleotide-binding</keyword>
<dbReference type="GO" id="GO:0004674">
    <property type="term" value="F:protein serine/threonine kinase activity"/>
    <property type="evidence" value="ECO:0007669"/>
    <property type="project" value="TreeGrafter"/>
</dbReference>
<evidence type="ECO:0000313" key="6">
    <source>
        <dbReference type="EMBL" id="THW11683.1"/>
    </source>
</evidence>
<sequence>MRLACLKTRADTSDIRNNSYTSKGKIIGLGVSGLVELSEEGYAIKSPWPPGSEDSLSDMRFEAKVYNYLDSHHRLIKVIDWDAEECCLTMENMSNGNLKDYLEKNNACISEPQRRRWILQAVEGLAYLHTKGVIHYDFKPKNVLLDENLEAKIADFGCSAFNGSRPTGGAGVRYAPPKGGNISSGVQLDIFALGSTIYAILSGKDPFAGVDSEEFGDRFWRCDYPDILEDVEMDKIVRNCWKGAYPSVEEVKRDIDGLSQRIASITLL</sequence>
<evidence type="ECO:0000256" key="4">
    <source>
        <dbReference type="ARBA" id="ARBA00022840"/>
    </source>
</evidence>
<gene>
    <name evidence="6" type="ORF">D6D24_07053</name>
</gene>
<dbReference type="PROSITE" id="PS50011">
    <property type="entry name" value="PROTEIN_KINASE_DOM"/>
    <property type="match status" value="1"/>
</dbReference>
<keyword evidence="1" id="KW-0808">Transferase</keyword>
<reference evidence="6 7" key="1">
    <citation type="submission" date="2018-10" db="EMBL/GenBank/DDBJ databases">
        <title>Fifty Aureobasidium pullulans genomes reveal a recombining polyextremotolerant generalist.</title>
        <authorList>
            <person name="Gostincar C."/>
            <person name="Turk M."/>
            <person name="Zajc J."/>
            <person name="Gunde-Cimerman N."/>
        </authorList>
    </citation>
    <scope>NUCLEOTIDE SEQUENCE [LARGE SCALE GENOMIC DNA]</scope>
    <source>
        <strain evidence="6 7">EXF-11318</strain>
    </source>
</reference>
<dbReference type="SUPFAM" id="SSF56112">
    <property type="entry name" value="Protein kinase-like (PK-like)"/>
    <property type="match status" value="1"/>
</dbReference>
<dbReference type="GO" id="GO:0005524">
    <property type="term" value="F:ATP binding"/>
    <property type="evidence" value="ECO:0007669"/>
    <property type="project" value="UniProtKB-KW"/>
</dbReference>
<dbReference type="PROSITE" id="PS00108">
    <property type="entry name" value="PROTEIN_KINASE_ST"/>
    <property type="match status" value="1"/>
</dbReference>
<name>A0A4S9YQA0_AURPU</name>
<dbReference type="InterPro" id="IPR008271">
    <property type="entry name" value="Ser/Thr_kinase_AS"/>
</dbReference>
<dbReference type="InterPro" id="IPR000719">
    <property type="entry name" value="Prot_kinase_dom"/>
</dbReference>
<dbReference type="Gene3D" id="1.10.510.10">
    <property type="entry name" value="Transferase(Phosphotransferase) domain 1"/>
    <property type="match status" value="1"/>
</dbReference>
<dbReference type="Pfam" id="PF00069">
    <property type="entry name" value="Pkinase"/>
    <property type="match status" value="1"/>
</dbReference>
<evidence type="ECO:0000259" key="5">
    <source>
        <dbReference type="PROSITE" id="PS50011"/>
    </source>
</evidence>